<reference evidence="3" key="1">
    <citation type="submission" date="2021-06" db="EMBL/GenBank/DDBJ databases">
        <title>Comparative genomics, transcriptomics and evolutionary studies reveal genomic signatures of adaptation to plant cell wall in hemibiotrophic fungi.</title>
        <authorList>
            <consortium name="DOE Joint Genome Institute"/>
            <person name="Baroncelli R."/>
            <person name="Diaz J.F."/>
            <person name="Benocci T."/>
            <person name="Peng M."/>
            <person name="Battaglia E."/>
            <person name="Haridas S."/>
            <person name="Andreopoulos W."/>
            <person name="Labutti K."/>
            <person name="Pangilinan J."/>
            <person name="Floch G.L."/>
            <person name="Makela M.R."/>
            <person name="Henrissat B."/>
            <person name="Grigoriev I.V."/>
            <person name="Crouch J.A."/>
            <person name="De Vries R.P."/>
            <person name="Sukno S.A."/>
            <person name="Thon M.R."/>
        </authorList>
    </citation>
    <scope>NUCLEOTIDE SEQUENCE</scope>
    <source>
        <strain evidence="3">CBS 193.32</strain>
    </source>
</reference>
<accession>A0AAJ0ESI0</accession>
<gene>
    <name evidence="3" type="ORF">BDP55DRAFT_254409</name>
</gene>
<keyword evidence="4" id="KW-1185">Reference proteome</keyword>
<evidence type="ECO:0000256" key="1">
    <source>
        <dbReference type="SAM" id="Coils"/>
    </source>
</evidence>
<feature type="region of interest" description="Disordered" evidence="2">
    <location>
        <begin position="1"/>
        <end position="20"/>
    </location>
</feature>
<evidence type="ECO:0000313" key="3">
    <source>
        <dbReference type="EMBL" id="KAK1672323.1"/>
    </source>
</evidence>
<comment type="caution">
    <text evidence="3">The sequence shown here is derived from an EMBL/GenBank/DDBJ whole genome shotgun (WGS) entry which is preliminary data.</text>
</comment>
<name>A0AAJ0ESI0_9PEZI</name>
<dbReference type="Proteomes" id="UP001224890">
    <property type="component" value="Unassembled WGS sequence"/>
</dbReference>
<evidence type="ECO:0000313" key="4">
    <source>
        <dbReference type="Proteomes" id="UP001224890"/>
    </source>
</evidence>
<dbReference type="AlphaFoldDB" id="A0AAJ0ESI0"/>
<sequence length="421" mass="47237">MAHHTGLMNPTPPQDTEIHKAPGSALPLSSDFLFLLSCNLARQRFKSIILFSSSPCLISRRFLSAGIAKNSKSGFRHSAHAAHSASARLINMAEALGVAASVIAVVDITAKVGGATFKLMKLWNEVKEVPTMLLEKAERVKDLEDFLLDAEDHIQNSRLPQAFWNNTNHRLQQHIEKVRRALDEIQDMVDKLQASITARKDGFRSKLLSTKVVFRKEELKALDRKLDAALRLFAFAQRQWLMAMLASKTSLSIIERSESSNTPTLERKTKRVLASTTPALFYISTPASVLPTFRFDFGDNGNFQFSFQAPSWLTGCVYSMIAQKSYQGWLLNLRAYEVVNYFDDEILYGIENDDPSRTLQVLSEKGMTPFAKNKYGQSLLHIAVECRSPRVTEAFLERGLACFVRDPPNNFRSNSTKVVSG</sequence>
<evidence type="ECO:0000256" key="2">
    <source>
        <dbReference type="SAM" id="MobiDB-lite"/>
    </source>
</evidence>
<feature type="coiled-coil region" evidence="1">
    <location>
        <begin position="168"/>
        <end position="195"/>
    </location>
</feature>
<evidence type="ECO:0008006" key="5">
    <source>
        <dbReference type="Google" id="ProtNLM"/>
    </source>
</evidence>
<proteinExistence type="predicted"/>
<protein>
    <recommendedName>
        <fullName evidence="5">Ankyrin repeat protein</fullName>
    </recommendedName>
</protein>
<organism evidence="3 4">
    <name type="scientific">Colletotrichum godetiae</name>
    <dbReference type="NCBI Taxonomy" id="1209918"/>
    <lineage>
        <taxon>Eukaryota</taxon>
        <taxon>Fungi</taxon>
        <taxon>Dikarya</taxon>
        <taxon>Ascomycota</taxon>
        <taxon>Pezizomycotina</taxon>
        <taxon>Sordariomycetes</taxon>
        <taxon>Hypocreomycetidae</taxon>
        <taxon>Glomerellales</taxon>
        <taxon>Glomerellaceae</taxon>
        <taxon>Colletotrichum</taxon>
        <taxon>Colletotrichum acutatum species complex</taxon>
    </lineage>
</organism>
<dbReference type="EMBL" id="JAHMHR010000039">
    <property type="protein sequence ID" value="KAK1672323.1"/>
    <property type="molecule type" value="Genomic_DNA"/>
</dbReference>
<keyword evidence="1" id="KW-0175">Coiled coil</keyword>
<dbReference type="RefSeq" id="XP_060426326.1">
    <property type="nucleotide sequence ID" value="XM_060566300.1"/>
</dbReference>
<dbReference type="GeneID" id="85450826"/>